<evidence type="ECO:0000313" key="2">
    <source>
        <dbReference type="EnsemblMetazoa" id="XP_022649457"/>
    </source>
</evidence>
<feature type="chain" id="PRO_5029545660" evidence="1">
    <location>
        <begin position="19"/>
        <end position="459"/>
    </location>
</feature>
<keyword evidence="1" id="KW-0732">Signal</keyword>
<keyword evidence="3" id="KW-1185">Reference proteome</keyword>
<dbReference type="RefSeq" id="XP_022649457.1">
    <property type="nucleotide sequence ID" value="XM_022793722.1"/>
</dbReference>
<accession>A0A7M7JB78</accession>
<dbReference type="GeneID" id="111245401"/>
<dbReference type="AlphaFoldDB" id="A0A7M7JB78"/>
<dbReference type="Proteomes" id="UP000594260">
    <property type="component" value="Unplaced"/>
</dbReference>
<dbReference type="KEGG" id="vde:111245401"/>
<dbReference type="OrthoDB" id="6515772at2759"/>
<proteinExistence type="predicted"/>
<protein>
    <submittedName>
        <fullName evidence="2">Uncharacterized protein</fullName>
    </submittedName>
</protein>
<reference evidence="2" key="1">
    <citation type="submission" date="2021-01" db="UniProtKB">
        <authorList>
            <consortium name="EnsemblMetazoa"/>
        </authorList>
    </citation>
    <scope>IDENTIFICATION</scope>
</reference>
<feature type="signal peptide" evidence="1">
    <location>
        <begin position="1"/>
        <end position="18"/>
    </location>
</feature>
<evidence type="ECO:0000313" key="3">
    <source>
        <dbReference type="Proteomes" id="UP000594260"/>
    </source>
</evidence>
<name>A0A7M7JB78_VARDE</name>
<sequence length="459" mass="45459">MGAFEIVIAALAVVAVDSQLITPSYGARGLSVGSGLYGISYASANPYGIRYVTPYATPAISYGTIASAPAVSYEIAAPAVSYAATPITTRAITLPAVPAVPYATAPAAARTVTYAAPTTARSISVAAAPAAIRTVPVAAPVAAAAPNVAVSAPAQPVNVGLIGTAGAPAVRLHEVHTGSGRQAIRIEDYQSGDQIIRVHEGEQAAPEIAQIAVPGEQHHVRIVEHKSGPAEVQRVLSRAPTQVVDVHKPGRPGARIIQVVKGQSPAPSIEFISAGGSSHHVYYADDVNAGAAAIGGGSLGGATTFATSYGPAVGGSVISAAPAISAISAAPAISTISAAPAISTIPVTPAISTISAVPAFSTISAAPAISTISAAPAISRISAAPSISVAVAPATAYSTRVAAGPAVPYSPYAPIEYGIYGLGGFNYGGLGHSTGYTSYGSGSNVFLDANKKSSAKKSA</sequence>
<dbReference type="InParanoid" id="A0A7M7JB78"/>
<dbReference type="EnsemblMetazoa" id="XM_022793722">
    <property type="protein sequence ID" value="XP_022649457"/>
    <property type="gene ID" value="LOC111245401"/>
</dbReference>
<organism evidence="2 3">
    <name type="scientific">Varroa destructor</name>
    <name type="common">Honeybee mite</name>
    <dbReference type="NCBI Taxonomy" id="109461"/>
    <lineage>
        <taxon>Eukaryota</taxon>
        <taxon>Metazoa</taxon>
        <taxon>Ecdysozoa</taxon>
        <taxon>Arthropoda</taxon>
        <taxon>Chelicerata</taxon>
        <taxon>Arachnida</taxon>
        <taxon>Acari</taxon>
        <taxon>Parasitiformes</taxon>
        <taxon>Mesostigmata</taxon>
        <taxon>Gamasina</taxon>
        <taxon>Dermanyssoidea</taxon>
        <taxon>Varroidae</taxon>
        <taxon>Varroa</taxon>
    </lineage>
</organism>
<evidence type="ECO:0000256" key="1">
    <source>
        <dbReference type="SAM" id="SignalP"/>
    </source>
</evidence>